<dbReference type="PANTHER" id="PTHR43418:SF4">
    <property type="entry name" value="MULTIFUNCTIONAL TRYPTOPHAN BIOSYNTHESIS PROTEIN"/>
    <property type="match status" value="1"/>
</dbReference>
<keyword evidence="1" id="KW-0315">Glutamine amidotransferase</keyword>
<dbReference type="InterPro" id="IPR006221">
    <property type="entry name" value="TrpG/PapA_dom"/>
</dbReference>
<dbReference type="Pfam" id="PF00117">
    <property type="entry name" value="GATase"/>
    <property type="match status" value="1"/>
</dbReference>
<comment type="caution">
    <text evidence="3">The sequence shown here is derived from an EMBL/GenBank/DDBJ whole genome shotgun (WGS) entry which is preliminary data.</text>
</comment>
<keyword evidence="4" id="KW-1185">Reference proteome</keyword>
<dbReference type="PROSITE" id="PS51273">
    <property type="entry name" value="GATASE_TYPE_1"/>
    <property type="match status" value="1"/>
</dbReference>
<accession>A0ABR8WBS7</accession>
<dbReference type="RefSeq" id="WP_191714683.1">
    <property type="nucleotide sequence ID" value="NZ_JACSPU010000002.1"/>
</dbReference>
<dbReference type="Gene3D" id="3.40.50.880">
    <property type="match status" value="1"/>
</dbReference>
<evidence type="ECO:0000313" key="4">
    <source>
        <dbReference type="Proteomes" id="UP000658980"/>
    </source>
</evidence>
<dbReference type="NCBIfam" id="TIGR00566">
    <property type="entry name" value="trpG_papA"/>
    <property type="match status" value="1"/>
</dbReference>
<dbReference type="Proteomes" id="UP000658980">
    <property type="component" value="Unassembled WGS sequence"/>
</dbReference>
<evidence type="ECO:0000259" key="2">
    <source>
        <dbReference type="Pfam" id="PF00117"/>
    </source>
</evidence>
<organism evidence="3 4">
    <name type="scientific">Planococcus wigleyi</name>
    <dbReference type="NCBI Taxonomy" id="2762216"/>
    <lineage>
        <taxon>Bacteria</taxon>
        <taxon>Bacillati</taxon>
        <taxon>Bacillota</taxon>
        <taxon>Bacilli</taxon>
        <taxon>Bacillales</taxon>
        <taxon>Caryophanaceae</taxon>
        <taxon>Planococcus</taxon>
    </lineage>
</organism>
<gene>
    <name evidence="3" type="ORF">H9630_06425</name>
</gene>
<reference evidence="3 4" key="1">
    <citation type="submission" date="2020-08" db="EMBL/GenBank/DDBJ databases">
        <title>A Genomic Blueprint of the Chicken Gut Microbiome.</title>
        <authorList>
            <person name="Gilroy R."/>
            <person name="Ravi A."/>
            <person name="Getino M."/>
            <person name="Pursley I."/>
            <person name="Horton D.L."/>
            <person name="Alikhan N.-F."/>
            <person name="Baker D."/>
            <person name="Gharbi K."/>
            <person name="Hall N."/>
            <person name="Watson M."/>
            <person name="Adriaenssens E.M."/>
            <person name="Foster-Nyarko E."/>
            <person name="Jarju S."/>
            <person name="Secka A."/>
            <person name="Antonio M."/>
            <person name="Oren A."/>
            <person name="Chaudhuri R."/>
            <person name="La Ragione R.M."/>
            <person name="Hildebrand F."/>
            <person name="Pallen M.J."/>
        </authorList>
    </citation>
    <scope>NUCLEOTIDE SEQUENCE [LARGE SCALE GENOMIC DNA]</scope>
    <source>
        <strain evidence="3 4">Sa1BUA13</strain>
    </source>
</reference>
<dbReference type="CDD" id="cd01743">
    <property type="entry name" value="GATase1_Anthranilate_Synthase"/>
    <property type="match status" value="1"/>
</dbReference>
<name>A0ABR8WBS7_9BACL</name>
<dbReference type="InterPro" id="IPR017926">
    <property type="entry name" value="GATASE"/>
</dbReference>
<proteinExistence type="predicted"/>
<feature type="domain" description="Glutamine amidotransferase" evidence="2">
    <location>
        <begin position="4"/>
        <end position="185"/>
    </location>
</feature>
<dbReference type="PRINTS" id="PR00097">
    <property type="entry name" value="ANTSNTHASEII"/>
</dbReference>
<dbReference type="PRINTS" id="PR00096">
    <property type="entry name" value="GATASE"/>
</dbReference>
<evidence type="ECO:0000256" key="1">
    <source>
        <dbReference type="ARBA" id="ARBA00022962"/>
    </source>
</evidence>
<dbReference type="PRINTS" id="PR00099">
    <property type="entry name" value="CPSGATASE"/>
</dbReference>
<dbReference type="InterPro" id="IPR029062">
    <property type="entry name" value="Class_I_gatase-like"/>
</dbReference>
<dbReference type="SUPFAM" id="SSF52317">
    <property type="entry name" value="Class I glutamine amidotransferase-like"/>
    <property type="match status" value="1"/>
</dbReference>
<evidence type="ECO:0000313" key="3">
    <source>
        <dbReference type="EMBL" id="MBD8014452.1"/>
    </source>
</evidence>
<protein>
    <submittedName>
        <fullName evidence="3">Aminodeoxychorismate/anthranilate synthase component II</fullName>
    </submittedName>
</protein>
<dbReference type="InterPro" id="IPR050472">
    <property type="entry name" value="Anth_synth/Amidotransfase"/>
</dbReference>
<sequence>MIIIIDNQDSFTYNLVHYFEQLDQSVLVFQNDELTAKQIEKLMPELVVLSPGPGRPVEQGASREVLTELSGKIPVLGVCLGHQTIIEHFGGRIVKGRQPMHGKVSVLVHSGKGIFAGIPNPTTVTRYHSLVAEEAALPACLEVTGRSDDGAIMAVRHRMLPVEGIQFHPESILTVEGFKMLKNSYEFAKQWKKDNKGGAGHVKPLPIV</sequence>
<dbReference type="EMBL" id="JACSPU010000002">
    <property type="protein sequence ID" value="MBD8014452.1"/>
    <property type="molecule type" value="Genomic_DNA"/>
</dbReference>
<dbReference type="PANTHER" id="PTHR43418">
    <property type="entry name" value="MULTIFUNCTIONAL TRYPTOPHAN BIOSYNTHESIS PROTEIN-RELATED"/>
    <property type="match status" value="1"/>
</dbReference>